<dbReference type="Proteomes" id="UP001519343">
    <property type="component" value="Unassembled WGS sequence"/>
</dbReference>
<accession>A0ABS4GU31</accession>
<gene>
    <name evidence="2" type="ORF">J2Z37_003782</name>
</gene>
<comment type="caution">
    <text evidence="2">The sequence shown here is derived from an EMBL/GenBank/DDBJ whole genome shotgun (WGS) entry which is preliminary data.</text>
</comment>
<feature type="transmembrane region" description="Helical" evidence="1">
    <location>
        <begin position="12"/>
        <end position="36"/>
    </location>
</feature>
<feature type="transmembrane region" description="Helical" evidence="1">
    <location>
        <begin position="166"/>
        <end position="187"/>
    </location>
</feature>
<feature type="transmembrane region" description="Helical" evidence="1">
    <location>
        <begin position="208"/>
        <end position="237"/>
    </location>
</feature>
<keyword evidence="1" id="KW-0812">Transmembrane</keyword>
<dbReference type="InterPro" id="IPR036259">
    <property type="entry name" value="MFS_trans_sf"/>
</dbReference>
<dbReference type="EMBL" id="JAGGKT010000013">
    <property type="protein sequence ID" value="MBP1933769.1"/>
    <property type="molecule type" value="Genomic_DNA"/>
</dbReference>
<keyword evidence="1" id="KW-0472">Membrane</keyword>
<name>A0ABS4GU31_9BACL</name>
<dbReference type="SUPFAM" id="SSF103473">
    <property type="entry name" value="MFS general substrate transporter"/>
    <property type="match status" value="1"/>
</dbReference>
<reference evidence="2 3" key="1">
    <citation type="submission" date="2021-03" db="EMBL/GenBank/DDBJ databases">
        <title>Genomic Encyclopedia of Type Strains, Phase IV (KMG-IV): sequencing the most valuable type-strain genomes for metagenomic binning, comparative biology and taxonomic classification.</title>
        <authorList>
            <person name="Goeker M."/>
        </authorList>
    </citation>
    <scope>NUCLEOTIDE SEQUENCE [LARGE SCALE GENOMIC DNA]</scope>
    <source>
        <strain evidence="2 3">DSM 24738</strain>
    </source>
</reference>
<feature type="transmembrane region" description="Helical" evidence="1">
    <location>
        <begin position="272"/>
        <end position="289"/>
    </location>
</feature>
<evidence type="ECO:0000256" key="1">
    <source>
        <dbReference type="SAM" id="Phobius"/>
    </source>
</evidence>
<feature type="transmembrane region" description="Helical" evidence="1">
    <location>
        <begin position="48"/>
        <end position="68"/>
    </location>
</feature>
<keyword evidence="3" id="KW-1185">Reference proteome</keyword>
<feature type="transmembrane region" description="Helical" evidence="1">
    <location>
        <begin position="370"/>
        <end position="389"/>
    </location>
</feature>
<dbReference type="PANTHER" id="PTHR23526">
    <property type="entry name" value="INTEGRAL MEMBRANE TRANSPORT PROTEIN-RELATED"/>
    <property type="match status" value="1"/>
</dbReference>
<proteinExistence type="predicted"/>
<keyword evidence="1" id="KW-1133">Transmembrane helix</keyword>
<feature type="transmembrane region" description="Helical" evidence="1">
    <location>
        <begin position="136"/>
        <end position="160"/>
    </location>
</feature>
<dbReference type="Gene3D" id="1.20.1250.20">
    <property type="entry name" value="MFS general substrate transporter like domains"/>
    <property type="match status" value="1"/>
</dbReference>
<feature type="transmembrane region" description="Helical" evidence="1">
    <location>
        <begin position="295"/>
        <end position="312"/>
    </location>
</feature>
<dbReference type="RefSeq" id="WP_209811779.1">
    <property type="nucleotide sequence ID" value="NZ_JAGGKT010000013.1"/>
</dbReference>
<feature type="transmembrane region" description="Helical" evidence="1">
    <location>
        <begin position="243"/>
        <end position="260"/>
    </location>
</feature>
<feature type="transmembrane region" description="Helical" evidence="1">
    <location>
        <begin position="75"/>
        <end position="93"/>
    </location>
</feature>
<dbReference type="InterPro" id="IPR052528">
    <property type="entry name" value="Sugar_transport-like"/>
</dbReference>
<evidence type="ECO:0000313" key="2">
    <source>
        <dbReference type="EMBL" id="MBP1933769.1"/>
    </source>
</evidence>
<sequence>MFIRPRHWSPIRALFAVQIIFSVIFCFASLFLNVYLWDKGQSFRGIGIYNVFSVVSIFVGSILGAYFLQWIGSRATFIGSSISALLLFSYLFLSNQATDYDTLPLLGILYGSYVGLFYIGFNLHLLWLTEKRNRSYLLGVESAIATAAQLLTPVCAGIMIANQGYVHTFLLVLVLLCIQLLLSFSIPGMQMDGGFQKRYFFLAKSDKVARMGFSSLAYGFYFSFIQMSFGLFFYFIVKDEFQLGSWNLLFGAISAIMYWLTGRFLSLSNRDIFLSMGMLGTLIITLSLLLAESSWFILFNIVIAVSFPLLWLPAKSTHFSDLITEAERDPIRNKIGQLMQFLVFREFSISVGRLCFFLLLVVGFDFGLGYTYYFMVLLACVMPIGIWILNREILQ</sequence>
<protein>
    <submittedName>
        <fullName evidence="2">MFS family arabinose efflux permease</fullName>
    </submittedName>
</protein>
<evidence type="ECO:0000313" key="3">
    <source>
        <dbReference type="Proteomes" id="UP001519343"/>
    </source>
</evidence>
<organism evidence="2 3">
    <name type="scientific">Ammoniphilus resinae</name>
    <dbReference type="NCBI Taxonomy" id="861532"/>
    <lineage>
        <taxon>Bacteria</taxon>
        <taxon>Bacillati</taxon>
        <taxon>Bacillota</taxon>
        <taxon>Bacilli</taxon>
        <taxon>Bacillales</taxon>
        <taxon>Paenibacillaceae</taxon>
        <taxon>Aneurinibacillus group</taxon>
        <taxon>Ammoniphilus</taxon>
    </lineage>
</organism>
<dbReference type="PANTHER" id="PTHR23526:SF2">
    <property type="entry name" value="MAJOR FACILITATOR SUPERFAMILY (MFS) PROFILE DOMAIN-CONTAINING PROTEIN"/>
    <property type="match status" value="1"/>
</dbReference>
<feature type="transmembrane region" description="Helical" evidence="1">
    <location>
        <begin position="105"/>
        <end position="129"/>
    </location>
</feature>
<feature type="transmembrane region" description="Helical" evidence="1">
    <location>
        <begin position="342"/>
        <end position="364"/>
    </location>
</feature>